<dbReference type="InterPro" id="IPR022634">
    <property type="entry name" value="DNA_polIII_beta_N"/>
</dbReference>
<evidence type="ECO:0000256" key="8">
    <source>
        <dbReference type="ARBA" id="ARBA00022932"/>
    </source>
</evidence>
<dbReference type="eggNOG" id="COG0592">
    <property type="taxonomic scope" value="Bacteria"/>
</dbReference>
<dbReference type="Gene3D" id="3.10.150.10">
    <property type="entry name" value="DNA Polymerase III, subunit A, domain 2"/>
    <property type="match status" value="1"/>
</dbReference>
<accession>A0A1H9H6D3</accession>
<name>A0A1H9H6D3_9SPIR</name>
<dbReference type="PANTHER" id="PTHR30478:SF0">
    <property type="entry name" value="BETA SLIDING CLAMP"/>
    <property type="match status" value="1"/>
</dbReference>
<dbReference type="Pfam" id="PF00712">
    <property type="entry name" value="DNA_pol3_beta"/>
    <property type="match status" value="1"/>
</dbReference>
<keyword evidence="5 10" id="KW-0808">Transferase</keyword>
<keyword evidence="6 10" id="KW-0548">Nucleotidyltransferase</keyword>
<dbReference type="PIRSF" id="PIRSF000804">
    <property type="entry name" value="DNA_pol_III_b"/>
    <property type="match status" value="1"/>
</dbReference>
<keyword evidence="15" id="KW-1185">Reference proteome</keyword>
<dbReference type="GO" id="GO:0006271">
    <property type="term" value="P:DNA strand elongation involved in DNA replication"/>
    <property type="evidence" value="ECO:0007669"/>
    <property type="project" value="TreeGrafter"/>
</dbReference>
<organism evidence="14 15">
    <name type="scientific">Treponema bryantii</name>
    <dbReference type="NCBI Taxonomy" id="163"/>
    <lineage>
        <taxon>Bacteria</taxon>
        <taxon>Pseudomonadati</taxon>
        <taxon>Spirochaetota</taxon>
        <taxon>Spirochaetia</taxon>
        <taxon>Spirochaetales</taxon>
        <taxon>Treponemataceae</taxon>
        <taxon>Treponema</taxon>
    </lineage>
</organism>
<comment type="subcellular location">
    <subcellularLocation>
        <location evidence="1 10">Cytoplasm</location>
    </subcellularLocation>
</comment>
<dbReference type="InterPro" id="IPR046938">
    <property type="entry name" value="DNA_clamp_sf"/>
</dbReference>
<evidence type="ECO:0000256" key="2">
    <source>
        <dbReference type="ARBA" id="ARBA00010752"/>
    </source>
</evidence>
<dbReference type="NCBIfam" id="TIGR00663">
    <property type="entry name" value="dnan"/>
    <property type="match status" value="1"/>
</dbReference>
<feature type="domain" description="DNA polymerase III beta sliding clamp N-terminal" evidence="11">
    <location>
        <begin position="1"/>
        <end position="118"/>
    </location>
</feature>
<evidence type="ECO:0000313" key="14">
    <source>
        <dbReference type="EMBL" id="SEQ57892.1"/>
    </source>
</evidence>
<dbReference type="SUPFAM" id="SSF55979">
    <property type="entry name" value="DNA clamp"/>
    <property type="match status" value="3"/>
</dbReference>
<gene>
    <name evidence="14" type="ORF">SAMN04487977_10666</name>
</gene>
<dbReference type="GO" id="GO:0008408">
    <property type="term" value="F:3'-5' exonuclease activity"/>
    <property type="evidence" value="ECO:0007669"/>
    <property type="project" value="InterPro"/>
</dbReference>
<keyword evidence="4 10" id="KW-0963">Cytoplasm</keyword>
<protein>
    <recommendedName>
        <fullName evidence="3 10">Beta sliding clamp</fullName>
    </recommendedName>
</protein>
<keyword evidence="9" id="KW-0238">DNA-binding</keyword>
<evidence type="ECO:0000256" key="7">
    <source>
        <dbReference type="ARBA" id="ARBA00022705"/>
    </source>
</evidence>
<keyword evidence="7 10" id="KW-0235">DNA replication</keyword>
<evidence type="ECO:0000256" key="3">
    <source>
        <dbReference type="ARBA" id="ARBA00021035"/>
    </source>
</evidence>
<comment type="function">
    <text evidence="10">Confers DNA tethering and processivity to DNA polymerases and other proteins. Acts as a clamp, forming a ring around DNA (a reaction catalyzed by the clamp-loading complex) which diffuses in an ATP-independent manner freely and bidirectionally along dsDNA. Initially characterized for its ability to contact the catalytic subunit of DNA polymerase III (Pol III), a complex, multichain enzyme responsible for most of the replicative synthesis in bacteria; Pol III exhibits 3'-5' exonuclease proofreading activity. The beta chain is required for initiation of replication as well as for processivity of DNA replication.</text>
</comment>
<comment type="subunit">
    <text evidence="10">Forms a ring-shaped head-to-tail homodimer around DNA.</text>
</comment>
<dbReference type="InterPro" id="IPR022637">
    <property type="entry name" value="DNA_polIII_beta_cen"/>
</dbReference>
<dbReference type="PANTHER" id="PTHR30478">
    <property type="entry name" value="DNA POLYMERASE III SUBUNIT BETA"/>
    <property type="match status" value="1"/>
</dbReference>
<sequence length="373" mass="41691">MKFTFDRDAMIKEISIAQEIITNKSPVSILSNILIIAENNSLTIKATDSTVKFTTVIPVDIQEEGRTTIFCDKFMSILSSLPSGEIEFIQEDIGVTIKPISKKVKFQLKSQASDKFPESGTSDNVPFFELPAKDFKEMIKETIFAVSDDRNRYFMTGVYFIKNDETLTMVATDGRRLSCDNKTGFSIPDFQPAIIPTKILSCILKNAPDEGNIQVAVVDKSIFVKFGNLEFSSVLIEGQFPNYQKVIPENLTMSFMVNKADLDAALKRTTIMVDKKVSRIIFKISSGVLKLISPESDIGTADEEIPCRYDGQDISMALNFTYVTEPLKVIDSENVVFDFNINDVDGDANITKAVIMRSETGGDYIHVIMPMNY</sequence>
<dbReference type="CDD" id="cd00140">
    <property type="entry name" value="beta_clamp"/>
    <property type="match status" value="1"/>
</dbReference>
<comment type="similarity">
    <text evidence="2 10">Belongs to the beta sliding clamp family.</text>
</comment>
<evidence type="ECO:0000256" key="9">
    <source>
        <dbReference type="ARBA" id="ARBA00023125"/>
    </source>
</evidence>
<evidence type="ECO:0000256" key="6">
    <source>
        <dbReference type="ARBA" id="ARBA00022695"/>
    </source>
</evidence>
<dbReference type="Proteomes" id="UP000182360">
    <property type="component" value="Unassembled WGS sequence"/>
</dbReference>
<dbReference type="STRING" id="163.SAMN04487775_101168"/>
<evidence type="ECO:0000256" key="10">
    <source>
        <dbReference type="PIRNR" id="PIRNR000804"/>
    </source>
</evidence>
<dbReference type="SMART" id="SM00480">
    <property type="entry name" value="POL3Bc"/>
    <property type="match status" value="1"/>
</dbReference>
<dbReference type="RefSeq" id="WP_074644096.1">
    <property type="nucleotide sequence ID" value="NZ_FOFU01000006.1"/>
</dbReference>
<dbReference type="EMBL" id="FOFU01000006">
    <property type="protein sequence ID" value="SEQ57892.1"/>
    <property type="molecule type" value="Genomic_DNA"/>
</dbReference>
<evidence type="ECO:0000256" key="1">
    <source>
        <dbReference type="ARBA" id="ARBA00004496"/>
    </source>
</evidence>
<dbReference type="GO" id="GO:0003677">
    <property type="term" value="F:DNA binding"/>
    <property type="evidence" value="ECO:0007669"/>
    <property type="project" value="UniProtKB-UniRule"/>
</dbReference>
<proteinExistence type="inferred from homology"/>
<dbReference type="AlphaFoldDB" id="A0A1H9H6D3"/>
<evidence type="ECO:0000313" key="15">
    <source>
        <dbReference type="Proteomes" id="UP000182360"/>
    </source>
</evidence>
<keyword evidence="8 10" id="KW-0239">DNA-directed DNA polymerase</keyword>
<dbReference type="GO" id="GO:0009360">
    <property type="term" value="C:DNA polymerase III complex"/>
    <property type="evidence" value="ECO:0007669"/>
    <property type="project" value="InterPro"/>
</dbReference>
<evidence type="ECO:0000259" key="12">
    <source>
        <dbReference type="Pfam" id="PF02767"/>
    </source>
</evidence>
<evidence type="ECO:0000259" key="13">
    <source>
        <dbReference type="Pfam" id="PF02768"/>
    </source>
</evidence>
<dbReference type="InterPro" id="IPR001001">
    <property type="entry name" value="DNA_polIII_beta"/>
</dbReference>
<evidence type="ECO:0000256" key="4">
    <source>
        <dbReference type="ARBA" id="ARBA00022490"/>
    </source>
</evidence>
<dbReference type="InterPro" id="IPR022635">
    <property type="entry name" value="DNA_polIII_beta_C"/>
</dbReference>
<dbReference type="GO" id="GO:0003887">
    <property type="term" value="F:DNA-directed DNA polymerase activity"/>
    <property type="evidence" value="ECO:0007669"/>
    <property type="project" value="UniProtKB-UniRule"/>
</dbReference>
<feature type="domain" description="DNA polymerase III beta sliding clamp central" evidence="12">
    <location>
        <begin position="129"/>
        <end position="242"/>
    </location>
</feature>
<feature type="domain" description="DNA polymerase III beta sliding clamp C-terminal" evidence="13">
    <location>
        <begin position="245"/>
        <end position="371"/>
    </location>
</feature>
<dbReference type="Pfam" id="PF02767">
    <property type="entry name" value="DNA_pol3_beta_2"/>
    <property type="match status" value="1"/>
</dbReference>
<dbReference type="Pfam" id="PF02768">
    <property type="entry name" value="DNA_pol3_beta_3"/>
    <property type="match status" value="1"/>
</dbReference>
<reference evidence="14 15" key="1">
    <citation type="submission" date="2016-10" db="EMBL/GenBank/DDBJ databases">
        <authorList>
            <person name="de Groot N.N."/>
        </authorList>
    </citation>
    <scope>NUCLEOTIDE SEQUENCE [LARGE SCALE GENOMIC DNA]</scope>
    <source>
        <strain evidence="14 15">B25</strain>
    </source>
</reference>
<dbReference type="GO" id="GO:0005737">
    <property type="term" value="C:cytoplasm"/>
    <property type="evidence" value="ECO:0007669"/>
    <property type="project" value="UniProtKB-SubCell"/>
</dbReference>
<dbReference type="Gene3D" id="3.70.10.10">
    <property type="match status" value="1"/>
</dbReference>
<evidence type="ECO:0000259" key="11">
    <source>
        <dbReference type="Pfam" id="PF00712"/>
    </source>
</evidence>
<dbReference type="OrthoDB" id="8421503at2"/>
<evidence type="ECO:0000256" key="5">
    <source>
        <dbReference type="ARBA" id="ARBA00022679"/>
    </source>
</evidence>